<keyword evidence="1" id="KW-0614">Plasmid</keyword>
<gene>
    <name evidence="1" type="ORF">Acaty_m0001</name>
</gene>
<dbReference type="HOGENOM" id="CLU_2986013_0_0_6"/>
<name>A0A059ZUU2_ACICK</name>
<organism evidence="1 2">
    <name type="scientific">Acidithiobacillus caldus (strain ATCC 51756 / DSM 8584 / KU)</name>
    <dbReference type="NCBI Taxonomy" id="637389"/>
    <lineage>
        <taxon>Bacteria</taxon>
        <taxon>Pseudomonadati</taxon>
        <taxon>Pseudomonadota</taxon>
        <taxon>Acidithiobacillia</taxon>
        <taxon>Acidithiobacillales</taxon>
        <taxon>Acidithiobacillaceae</taxon>
        <taxon>Acidithiobacillus</taxon>
    </lineage>
</organism>
<dbReference type="KEGG" id="acz:Acaty_m0001"/>
<reference evidence="1 2" key="1">
    <citation type="journal article" date="2009" name="J. Bacteriol.">
        <title>Draft genome sequence of the extremely acidophilic bacterium Acidithiobacillus caldus ATCC 51756 reveals metabolic versatility in the genus Acidithiobacillus.</title>
        <authorList>
            <person name="Valdes J."/>
            <person name="Quatrini R."/>
            <person name="Hallberg K."/>
            <person name="Dopson M."/>
            <person name="Valenzuela P.D."/>
            <person name="Holmes D.S."/>
        </authorList>
    </citation>
    <scope>NUCLEOTIDE SEQUENCE [LARGE SCALE GENOMIC DNA]</scope>
    <source>
        <strain evidence="2">ATCC 51756 / DSM 8584 / KU</strain>
        <plasmid evidence="2">megaPlasmid mpAca1.1</plasmid>
    </source>
</reference>
<proteinExistence type="predicted"/>
<dbReference type="eggNOG" id="ENOG502ZEXX">
    <property type="taxonomic scope" value="Bacteria"/>
</dbReference>
<protein>
    <submittedName>
        <fullName evidence="1">Uncharacterized protein</fullName>
    </submittedName>
</protein>
<sequence length="59" mass="7484">MFYAASRHNSLLDQLFLTFVEDGLTREELEKNIRRRPHLWRRWENWLDKLPSNRRTQWR</sequence>
<dbReference type="AlphaFoldDB" id="A0A059ZUU2"/>
<evidence type="ECO:0000313" key="2">
    <source>
        <dbReference type="Proteomes" id="UP000005522"/>
    </source>
</evidence>
<dbReference type="EMBL" id="CP005987">
    <property type="protein sequence ID" value="AIA56574.1"/>
    <property type="molecule type" value="Genomic_DNA"/>
</dbReference>
<evidence type="ECO:0000313" key="1">
    <source>
        <dbReference type="EMBL" id="AIA56574.1"/>
    </source>
</evidence>
<dbReference type="Proteomes" id="UP000005522">
    <property type="component" value="Plasmid megap mpAca1.1"/>
</dbReference>
<geneLocation type="plasmid" evidence="2">
    <name>megaPlasmid mpAca1.1</name>
</geneLocation>
<accession>A0A059ZUU2</accession>